<organism evidence="2 3">
    <name type="scientific">Clostridium saccharobutylicum DSM 13864</name>
    <dbReference type="NCBI Taxonomy" id="1345695"/>
    <lineage>
        <taxon>Bacteria</taxon>
        <taxon>Bacillati</taxon>
        <taxon>Bacillota</taxon>
        <taxon>Clostridia</taxon>
        <taxon>Eubacteriales</taxon>
        <taxon>Clostridiaceae</taxon>
        <taxon>Clostridium</taxon>
    </lineage>
</organism>
<dbReference type="RefSeq" id="WP_022746821.1">
    <property type="nucleotide sequence ID" value="NC_022571.1"/>
</dbReference>
<dbReference type="HOGENOM" id="CLU_1882173_0_0_9"/>
<dbReference type="KEGG" id="csb:CLSA_c27020"/>
<dbReference type="eggNOG" id="ENOG50323ZB">
    <property type="taxonomic scope" value="Bacteria"/>
</dbReference>
<protein>
    <submittedName>
        <fullName evidence="2">Uncharacterized protein</fullName>
    </submittedName>
</protein>
<keyword evidence="1" id="KW-0812">Transmembrane</keyword>
<sequence length="138" mass="16112">MIGYMKNKGFIPEKFYNKMQEKKTKNENEIFILFFMINLLIIPFTIKSVMEFKEKPVESQVNVSYIKNNQVDLSNINTWINNAIRDDIEEVNIDSNNGEIIVDGLEKAGELDSEEQINIKDVTRTEEGKYKLEVNLNE</sequence>
<keyword evidence="3" id="KW-1185">Reference proteome</keyword>
<accession>U5MT12</accession>
<evidence type="ECO:0000256" key="1">
    <source>
        <dbReference type="SAM" id="Phobius"/>
    </source>
</evidence>
<proteinExistence type="predicted"/>
<dbReference type="AlphaFoldDB" id="U5MT12"/>
<gene>
    <name evidence="2" type="ORF">CLSA_c27020</name>
</gene>
<keyword evidence="1" id="KW-1133">Transmembrane helix</keyword>
<evidence type="ECO:0000313" key="3">
    <source>
        <dbReference type="Proteomes" id="UP000017118"/>
    </source>
</evidence>
<dbReference type="Proteomes" id="UP000017118">
    <property type="component" value="Chromosome"/>
</dbReference>
<dbReference type="EMBL" id="CP006721">
    <property type="protein sequence ID" value="AGX43673.1"/>
    <property type="molecule type" value="Genomic_DNA"/>
</dbReference>
<keyword evidence="1" id="KW-0472">Membrane</keyword>
<dbReference type="OrthoDB" id="1918104at2"/>
<evidence type="ECO:0000313" key="2">
    <source>
        <dbReference type="EMBL" id="AGX43673.1"/>
    </source>
</evidence>
<name>U5MT12_CLOSA</name>
<feature type="transmembrane region" description="Helical" evidence="1">
    <location>
        <begin position="30"/>
        <end position="46"/>
    </location>
</feature>
<reference evidence="2 3" key="1">
    <citation type="journal article" date="2013" name="Genome Announc.">
        <title>Complete Genome Sequence of the Solvent Producer Clostridium saccharobutylicum NCP262 (DSM 13864).</title>
        <authorList>
            <person name="Poehlein A."/>
            <person name="Hartwich K."/>
            <person name="Krabben P."/>
            <person name="Ehrenreich A."/>
            <person name="Liebl W."/>
            <person name="Durre P."/>
            <person name="Gottschalk G."/>
            <person name="Daniel R."/>
        </authorList>
    </citation>
    <scope>NUCLEOTIDE SEQUENCE [LARGE SCALE GENOMIC DNA]</scope>
    <source>
        <strain evidence="2">DSM 13864</strain>
    </source>
</reference>
<dbReference type="PATRIC" id="fig|1345695.10.peg.1915"/>
<dbReference type="GeneID" id="55475102"/>